<evidence type="ECO:0000256" key="5">
    <source>
        <dbReference type="ARBA" id="ARBA00022792"/>
    </source>
</evidence>
<comment type="similarity">
    <text evidence="2">Belongs to the UQCRH/QCR6 family.</text>
</comment>
<evidence type="ECO:0000313" key="12">
    <source>
        <dbReference type="Proteomes" id="UP001140074"/>
    </source>
</evidence>
<keyword evidence="3" id="KW-0813">Transport</keyword>
<dbReference type="GO" id="GO:0005743">
    <property type="term" value="C:mitochondrial inner membrane"/>
    <property type="evidence" value="ECO:0007669"/>
    <property type="project" value="UniProtKB-SubCell"/>
</dbReference>
<sequence>MGFFDLINPFSYVTPVHADDAETEEAAAVIVSESVDEPAKEDVSKVQFVASDPVEEESTDEETEAEEEDDTAEEEEEEEEDAVDPADKIKEECGETLHCKSLKHHLEECAARVEDGSKESCAEEFLHFLHCVDKCAVPQIFAKFK</sequence>
<keyword evidence="7" id="KW-0496">Mitochondrion</keyword>
<evidence type="ECO:0000259" key="10">
    <source>
        <dbReference type="Pfam" id="PF02320"/>
    </source>
</evidence>
<keyword evidence="6" id="KW-0249">Electron transport</keyword>
<name>A0A9W8M267_9FUNG</name>
<feature type="region of interest" description="Disordered" evidence="9">
    <location>
        <begin position="34"/>
        <end position="87"/>
    </location>
</feature>
<evidence type="ECO:0000256" key="9">
    <source>
        <dbReference type="SAM" id="MobiDB-lite"/>
    </source>
</evidence>
<evidence type="ECO:0000256" key="2">
    <source>
        <dbReference type="ARBA" id="ARBA00006498"/>
    </source>
</evidence>
<reference evidence="11" key="1">
    <citation type="submission" date="2022-07" db="EMBL/GenBank/DDBJ databases">
        <title>Phylogenomic reconstructions and comparative analyses of Kickxellomycotina fungi.</title>
        <authorList>
            <person name="Reynolds N.K."/>
            <person name="Stajich J.E."/>
            <person name="Barry K."/>
            <person name="Grigoriev I.V."/>
            <person name="Crous P."/>
            <person name="Smith M.E."/>
        </authorList>
    </citation>
    <scope>NUCLEOTIDE SEQUENCE</scope>
    <source>
        <strain evidence="11">RSA 476</strain>
    </source>
</reference>
<evidence type="ECO:0000256" key="3">
    <source>
        <dbReference type="ARBA" id="ARBA00022448"/>
    </source>
</evidence>
<dbReference type="SUPFAM" id="SSF81531">
    <property type="entry name" value="Non-heme 11 kDa protein of cytochrome bc1 complex (Ubiquinol-cytochrome c reductase)"/>
    <property type="match status" value="1"/>
</dbReference>
<dbReference type="InterPro" id="IPR003422">
    <property type="entry name" value="Cyt_b-c1_6"/>
</dbReference>
<dbReference type="AlphaFoldDB" id="A0A9W8M267"/>
<protein>
    <submittedName>
        <fullName evidence="11">Ubiquinol--cytochrome-c reductase subunit 6</fullName>
    </submittedName>
</protein>
<dbReference type="InterPro" id="IPR023184">
    <property type="entry name" value="Ubol_cytC_Rdtase_hinge_dom"/>
</dbReference>
<accession>A0A9W8M267</accession>
<dbReference type="Proteomes" id="UP001140074">
    <property type="component" value="Unassembled WGS sequence"/>
</dbReference>
<evidence type="ECO:0000256" key="7">
    <source>
        <dbReference type="ARBA" id="ARBA00023128"/>
    </source>
</evidence>
<feature type="domain" description="Ubiquinol-cytochrome C reductase hinge" evidence="10">
    <location>
        <begin position="84"/>
        <end position="145"/>
    </location>
</feature>
<keyword evidence="12" id="KW-1185">Reference proteome</keyword>
<dbReference type="InterPro" id="IPR036811">
    <property type="entry name" value="Ubol_cytC_Rdtase_hinge_dom_sf"/>
</dbReference>
<evidence type="ECO:0000256" key="6">
    <source>
        <dbReference type="ARBA" id="ARBA00022982"/>
    </source>
</evidence>
<keyword evidence="4" id="KW-0679">Respiratory chain</keyword>
<proteinExistence type="inferred from homology"/>
<evidence type="ECO:0000256" key="4">
    <source>
        <dbReference type="ARBA" id="ARBA00022660"/>
    </source>
</evidence>
<feature type="compositionally biased region" description="Acidic residues" evidence="9">
    <location>
        <begin position="53"/>
        <end position="84"/>
    </location>
</feature>
<keyword evidence="8" id="KW-0472">Membrane</keyword>
<dbReference type="EMBL" id="JANBUY010000183">
    <property type="protein sequence ID" value="KAJ2862155.1"/>
    <property type="molecule type" value="Genomic_DNA"/>
</dbReference>
<comment type="caution">
    <text evidence="11">The sequence shown here is derived from an EMBL/GenBank/DDBJ whole genome shotgun (WGS) entry which is preliminary data.</text>
</comment>
<keyword evidence="5" id="KW-0999">Mitochondrion inner membrane</keyword>
<comment type="subcellular location">
    <subcellularLocation>
        <location evidence="1">Mitochondrion inner membrane</location>
        <topology evidence="1">Peripheral membrane protein</topology>
        <orientation evidence="1">Intermembrane side</orientation>
    </subcellularLocation>
</comment>
<dbReference type="Gene3D" id="1.10.287.20">
    <property type="entry name" value="Ubiquinol-cytochrome C reductase hinge domain"/>
    <property type="match status" value="1"/>
</dbReference>
<organism evidence="11 12">
    <name type="scientific">Coemansia aciculifera</name>
    <dbReference type="NCBI Taxonomy" id="417176"/>
    <lineage>
        <taxon>Eukaryota</taxon>
        <taxon>Fungi</taxon>
        <taxon>Fungi incertae sedis</taxon>
        <taxon>Zoopagomycota</taxon>
        <taxon>Kickxellomycotina</taxon>
        <taxon>Kickxellomycetes</taxon>
        <taxon>Kickxellales</taxon>
        <taxon>Kickxellaceae</taxon>
        <taxon>Coemansia</taxon>
    </lineage>
</organism>
<dbReference type="PANTHER" id="PTHR15336:SF0">
    <property type="entry name" value="CYTOCHROME B-C1 COMPLEX SUBUNIT 6, MITOCHONDRIAL"/>
    <property type="match status" value="1"/>
</dbReference>
<dbReference type="PANTHER" id="PTHR15336">
    <property type="entry name" value="UBIQUINOL-CYTOCHROME C REDUCTASE COMPLEX 7.8 KDA PROTEIN"/>
    <property type="match status" value="1"/>
</dbReference>
<evidence type="ECO:0000313" key="11">
    <source>
        <dbReference type="EMBL" id="KAJ2862155.1"/>
    </source>
</evidence>
<dbReference type="Pfam" id="PF02320">
    <property type="entry name" value="UCR_hinge"/>
    <property type="match status" value="1"/>
</dbReference>
<dbReference type="GO" id="GO:0006122">
    <property type="term" value="P:mitochondrial electron transport, ubiquinol to cytochrome c"/>
    <property type="evidence" value="ECO:0007669"/>
    <property type="project" value="InterPro"/>
</dbReference>
<evidence type="ECO:0000256" key="1">
    <source>
        <dbReference type="ARBA" id="ARBA00004137"/>
    </source>
</evidence>
<evidence type="ECO:0000256" key="8">
    <source>
        <dbReference type="ARBA" id="ARBA00023136"/>
    </source>
</evidence>
<gene>
    <name evidence="11" type="primary">QCR6</name>
    <name evidence="11" type="ORF">GGH94_004452</name>
</gene>